<feature type="domain" description="Glutaredoxin" evidence="1">
    <location>
        <begin position="23"/>
        <end position="74"/>
    </location>
</feature>
<dbReference type="CDD" id="cd02066">
    <property type="entry name" value="GRX_family"/>
    <property type="match status" value="1"/>
</dbReference>
<dbReference type="PROSITE" id="PS51354">
    <property type="entry name" value="GLUTAREDOXIN_2"/>
    <property type="match status" value="1"/>
</dbReference>
<dbReference type="Gene3D" id="3.40.30.10">
    <property type="entry name" value="Glutaredoxin"/>
    <property type="match status" value="1"/>
</dbReference>
<dbReference type="Pfam" id="PF00462">
    <property type="entry name" value="Glutaredoxin"/>
    <property type="match status" value="1"/>
</dbReference>
<sequence length="94" mass="10899">MRRMSRLSQVHEHLKSADTDFLFFSQTVCPYCTRAERTLDAHGLTYTEVNLDLYNGLREQVVIETRHRTVPVVFDLRGDDPVFVGGSDHLLEYL</sequence>
<dbReference type="EMBL" id="KF900560">
    <property type="protein sequence ID" value="AIE99306.1"/>
    <property type="molecule type" value="Genomic_DNA"/>
</dbReference>
<evidence type="ECO:0000313" key="2">
    <source>
        <dbReference type="EMBL" id="AIE99306.1"/>
    </source>
</evidence>
<name>A0A075GBE4_9EURY</name>
<organism evidence="2">
    <name type="scientific">uncultured marine group II/III euryarchaeote KM3_109_A02</name>
    <dbReference type="NCBI Taxonomy" id="1457849"/>
    <lineage>
        <taxon>Archaea</taxon>
        <taxon>Methanobacteriati</taxon>
        <taxon>Methanobacteriota</taxon>
        <taxon>environmental samples</taxon>
    </lineage>
</organism>
<dbReference type="InterPro" id="IPR036249">
    <property type="entry name" value="Thioredoxin-like_sf"/>
</dbReference>
<dbReference type="InterPro" id="IPR002109">
    <property type="entry name" value="Glutaredoxin"/>
</dbReference>
<protein>
    <submittedName>
        <fullName evidence="2">Glutaredoxin-related protein</fullName>
    </submittedName>
</protein>
<evidence type="ECO:0000259" key="1">
    <source>
        <dbReference type="Pfam" id="PF00462"/>
    </source>
</evidence>
<reference evidence="2" key="1">
    <citation type="journal article" date="2014" name="Genome Biol. Evol.">
        <title>Pangenome evidence for extensive interdomain horizontal transfer affecting lineage core and shell genes in uncultured planktonic thaumarchaeota and euryarchaeota.</title>
        <authorList>
            <person name="Deschamps P."/>
            <person name="Zivanovic Y."/>
            <person name="Moreira D."/>
            <person name="Rodriguez-Valera F."/>
            <person name="Lopez-Garcia P."/>
        </authorList>
    </citation>
    <scope>NUCLEOTIDE SEQUENCE</scope>
</reference>
<accession>A0A075GBE4</accession>
<dbReference type="AlphaFoldDB" id="A0A075GBE4"/>
<dbReference type="SUPFAM" id="SSF52833">
    <property type="entry name" value="Thioredoxin-like"/>
    <property type="match status" value="1"/>
</dbReference>
<proteinExistence type="predicted"/>